<name>W8AMB3_CERCA</name>
<reference evidence="3" key="1">
    <citation type="submission" date="2013-07" db="EMBL/GenBank/DDBJ databases">
        <authorList>
            <person name="Geib S."/>
        </authorList>
    </citation>
    <scope>NUCLEOTIDE SEQUENCE</scope>
</reference>
<dbReference type="EMBL" id="CAJHJT010000012">
    <property type="protein sequence ID" value="CAD6998457.1"/>
    <property type="molecule type" value="Genomic_DNA"/>
</dbReference>
<dbReference type="EMBL" id="GAMC01020962">
    <property type="protein sequence ID" value="JAB85593.1"/>
    <property type="molecule type" value="mRNA"/>
</dbReference>
<dbReference type="AlphaFoldDB" id="W8AMB3"/>
<accession>W8AMB3</accession>
<sequence>MLSSSFDFDSIRKKGLDLTAKCFPNNYSNLSDRLDFAPNNSQRLAEQTSDLYPKCSCTTEAELRLASMRIFATIMLNAWRRRREDVKRLLVKVEELKKGTQKAKNKIHVYNTLFRVEQKRNDELSCQLKCSIESVMHAKSSCENLSTSVISLEAERLLLEQDLTNKSKELEALTDILSQTKEQLLQSMIDQHNLRFTLNKEQRLVQELENQKNKLINELYQLTNESRETEDKYRTELVRKEVDLERSNAKVSLLEEMLNGLKEKSQRVDECTANDARLREEIESLHKMGATLQQALDNTFGKRMSAYWKKMYVYQHKSFHFAQTFLYYLLPAVPHSSGCSKLKNI</sequence>
<dbReference type="KEGG" id="ccat:101455446"/>
<evidence type="ECO:0000256" key="1">
    <source>
        <dbReference type="SAM" id="Coils"/>
    </source>
</evidence>
<evidence type="ECO:0000313" key="4">
    <source>
        <dbReference type="Proteomes" id="UP000606786"/>
    </source>
</evidence>
<feature type="coiled-coil region" evidence="1">
    <location>
        <begin position="163"/>
        <end position="281"/>
    </location>
</feature>
<evidence type="ECO:0000313" key="2">
    <source>
        <dbReference type="EMBL" id="CAD6998457.1"/>
    </source>
</evidence>
<reference evidence="3" key="2">
    <citation type="journal article" date="2014" name="BMC Genomics">
        <title>A genomic perspective to assessing quality of mass-reared SIT flies used in Mediterranean fruit fly (Ceratitis capitata) eradication in California.</title>
        <authorList>
            <person name="Calla B."/>
            <person name="Hall B."/>
            <person name="Hou S."/>
            <person name="Geib S.M."/>
        </authorList>
    </citation>
    <scope>NUCLEOTIDE SEQUENCE</scope>
</reference>
<keyword evidence="1" id="KW-0175">Coiled coil</keyword>
<dbReference type="Proteomes" id="UP000606786">
    <property type="component" value="Unassembled WGS sequence"/>
</dbReference>
<protein>
    <submittedName>
        <fullName evidence="2">(Mediterranean fruit fly) hypothetical protein</fullName>
    </submittedName>
</protein>
<evidence type="ECO:0000313" key="3">
    <source>
        <dbReference type="EMBL" id="JAB85593.1"/>
    </source>
</evidence>
<keyword evidence="4" id="KW-1185">Reference proteome</keyword>
<gene>
    <name evidence="2" type="ORF">CCAP1982_LOCUS7054</name>
</gene>
<reference evidence="2" key="3">
    <citation type="submission" date="2020-11" db="EMBL/GenBank/DDBJ databases">
        <authorList>
            <person name="Whitehead M."/>
        </authorList>
    </citation>
    <scope>NUCLEOTIDE SEQUENCE</scope>
    <source>
        <strain evidence="2">EGII</strain>
    </source>
</reference>
<organism evidence="3">
    <name type="scientific">Ceratitis capitata</name>
    <name type="common">Mediterranean fruit fly</name>
    <name type="synonym">Tephritis capitata</name>
    <dbReference type="NCBI Taxonomy" id="7213"/>
    <lineage>
        <taxon>Eukaryota</taxon>
        <taxon>Metazoa</taxon>
        <taxon>Ecdysozoa</taxon>
        <taxon>Arthropoda</taxon>
        <taxon>Hexapoda</taxon>
        <taxon>Insecta</taxon>
        <taxon>Pterygota</taxon>
        <taxon>Neoptera</taxon>
        <taxon>Endopterygota</taxon>
        <taxon>Diptera</taxon>
        <taxon>Brachycera</taxon>
        <taxon>Muscomorpha</taxon>
        <taxon>Tephritoidea</taxon>
        <taxon>Tephritidae</taxon>
        <taxon>Ceratitis</taxon>
        <taxon>Ceratitis</taxon>
    </lineage>
</organism>
<dbReference type="OrthoDB" id="7694231at2759"/>
<proteinExistence type="evidence at transcript level"/>
<feature type="coiled-coil region" evidence="1">
    <location>
        <begin position="76"/>
        <end position="106"/>
    </location>
</feature>